<reference evidence="1 2" key="1">
    <citation type="journal article" date="2017" name="BMC Genomics">
        <title>Comparative genomic and phylogenomic analyses of the Bifidobacteriaceae family.</title>
        <authorList>
            <person name="Lugli G.A."/>
            <person name="Milani C."/>
            <person name="Turroni F."/>
            <person name="Duranti S."/>
            <person name="Mancabelli L."/>
            <person name="Mangifesta M."/>
            <person name="Ferrario C."/>
            <person name="Modesto M."/>
            <person name="Mattarelli P."/>
            <person name="Jiri K."/>
            <person name="van Sinderen D."/>
            <person name="Ventura M."/>
        </authorList>
    </citation>
    <scope>NUCLEOTIDE SEQUENCE [LARGE SCALE GENOMIC DNA]</scope>
    <source>
        <strain evidence="1 2">DSM 100202</strain>
    </source>
</reference>
<protein>
    <submittedName>
        <fullName evidence="1">Uncharacterized protein</fullName>
    </submittedName>
</protein>
<gene>
    <name evidence="1" type="ORF">BHAP_2099</name>
</gene>
<sequence>MTAYCTHYEGVINYLYIGSSAIIVQHLRTSLLFVGVALKKVTGYACMLY</sequence>
<name>A0A261FUK3_9BIFI</name>
<organism evidence="1 2">
    <name type="scientific">Bifidobacterium hapali</name>
    <dbReference type="NCBI Taxonomy" id="1630172"/>
    <lineage>
        <taxon>Bacteria</taxon>
        <taxon>Bacillati</taxon>
        <taxon>Actinomycetota</taxon>
        <taxon>Actinomycetes</taxon>
        <taxon>Bifidobacteriales</taxon>
        <taxon>Bifidobacteriaceae</taxon>
        <taxon>Bifidobacterium</taxon>
    </lineage>
</organism>
<proteinExistence type="predicted"/>
<dbReference type="EMBL" id="MWWY01000045">
    <property type="protein sequence ID" value="OZG62625.1"/>
    <property type="molecule type" value="Genomic_DNA"/>
</dbReference>
<comment type="caution">
    <text evidence="1">The sequence shown here is derived from an EMBL/GenBank/DDBJ whole genome shotgun (WGS) entry which is preliminary data.</text>
</comment>
<evidence type="ECO:0000313" key="2">
    <source>
        <dbReference type="Proteomes" id="UP000216074"/>
    </source>
</evidence>
<keyword evidence="2" id="KW-1185">Reference proteome</keyword>
<accession>A0A261FUK3</accession>
<dbReference type="AlphaFoldDB" id="A0A261FUK3"/>
<evidence type="ECO:0000313" key="1">
    <source>
        <dbReference type="EMBL" id="OZG62625.1"/>
    </source>
</evidence>
<dbReference type="Proteomes" id="UP000216074">
    <property type="component" value="Unassembled WGS sequence"/>
</dbReference>